<reference evidence="1 2" key="1">
    <citation type="submission" date="2016-10" db="EMBL/GenBank/DDBJ databases">
        <authorList>
            <person name="de Groot N.N."/>
        </authorList>
    </citation>
    <scope>NUCLEOTIDE SEQUENCE [LARGE SCALE GENOMIC DNA]</scope>
    <source>
        <strain evidence="1 2">DSM 44468</strain>
    </source>
</reference>
<evidence type="ECO:0008006" key="3">
    <source>
        <dbReference type="Google" id="ProtNLM"/>
    </source>
</evidence>
<evidence type="ECO:0000313" key="2">
    <source>
        <dbReference type="Proteomes" id="UP000199025"/>
    </source>
</evidence>
<dbReference type="Gene3D" id="3.10.490.10">
    <property type="entry name" value="Gamma-glutamyl cyclotransferase-like"/>
    <property type="match status" value="1"/>
</dbReference>
<keyword evidence="2" id="KW-1185">Reference proteome</keyword>
<name>A0A1I3K1T0_9PSEU</name>
<organism evidence="1 2">
    <name type="scientific">Amycolatopsis sacchari</name>
    <dbReference type="NCBI Taxonomy" id="115433"/>
    <lineage>
        <taxon>Bacteria</taxon>
        <taxon>Bacillati</taxon>
        <taxon>Actinomycetota</taxon>
        <taxon>Actinomycetes</taxon>
        <taxon>Pseudonocardiales</taxon>
        <taxon>Pseudonocardiaceae</taxon>
        <taxon>Amycolatopsis</taxon>
    </lineage>
</organism>
<dbReference type="Proteomes" id="UP000199025">
    <property type="component" value="Unassembled WGS sequence"/>
</dbReference>
<protein>
    <recommendedName>
        <fullName evidence="3">Histone deacetylase</fullName>
    </recommendedName>
</protein>
<accession>A0A1I3K1T0</accession>
<dbReference type="STRING" id="115433.SAMN05421835_101378"/>
<gene>
    <name evidence="1" type="ORF">SAMN05421835_101378</name>
</gene>
<dbReference type="EMBL" id="FORP01000001">
    <property type="protein sequence ID" value="SFI66479.1"/>
    <property type="molecule type" value="Genomic_DNA"/>
</dbReference>
<dbReference type="AlphaFoldDB" id="A0A1I3K1T0"/>
<sequence length="208" mass="22153">MCSRIGSVLVWYVSYGSNMNAARFGCYLAGGTPSGGRLAFPGCRDPAQPVRTRGCELPGGIYFATESLVWGGGRAFYDPGLPGTAAARAYLITAEQFSDVVAQEMYREPGEDLDLTAALETGRATLGPGRYETLVCAGELDGHPLLTFTAPWVWTDVELLAPSARYLRMLATGLREAHGWDPLRAGAYLASRPGAAGTWTAERIAALA</sequence>
<evidence type="ECO:0000313" key="1">
    <source>
        <dbReference type="EMBL" id="SFI66479.1"/>
    </source>
</evidence>
<proteinExistence type="predicted"/>